<reference evidence="2" key="1">
    <citation type="submission" date="2016-10" db="EMBL/GenBank/DDBJ databases">
        <authorList>
            <person name="Varghese N."/>
            <person name="Submissions S."/>
        </authorList>
    </citation>
    <scope>NUCLEOTIDE SEQUENCE [LARGE SCALE GENOMIC DNA]</scope>
    <source>
        <strain evidence="2">CGMCC 1.6963</strain>
    </source>
</reference>
<dbReference type="RefSeq" id="WP_245735988.1">
    <property type="nucleotide sequence ID" value="NZ_FOHB01000012.1"/>
</dbReference>
<dbReference type="EMBL" id="FOHB01000012">
    <property type="protein sequence ID" value="SES49181.1"/>
    <property type="molecule type" value="Genomic_DNA"/>
</dbReference>
<proteinExistence type="predicted"/>
<organism evidence="1 2">
    <name type="scientific">Pedococcus cremeus</name>
    <dbReference type="NCBI Taxonomy" id="587636"/>
    <lineage>
        <taxon>Bacteria</taxon>
        <taxon>Bacillati</taxon>
        <taxon>Actinomycetota</taxon>
        <taxon>Actinomycetes</taxon>
        <taxon>Micrococcales</taxon>
        <taxon>Intrasporangiaceae</taxon>
        <taxon>Pedococcus</taxon>
    </lineage>
</organism>
<dbReference type="PANTHER" id="PTHR48098:SF3">
    <property type="entry name" value="IRON(III) ENTEROBACTIN ESTERASE"/>
    <property type="match status" value="1"/>
</dbReference>
<dbReference type="InterPro" id="IPR029058">
    <property type="entry name" value="AB_hydrolase_fold"/>
</dbReference>
<protein>
    <submittedName>
        <fullName evidence="1">Enterochelin esterase</fullName>
    </submittedName>
</protein>
<dbReference type="GO" id="GO:0005975">
    <property type="term" value="P:carbohydrate metabolic process"/>
    <property type="evidence" value="ECO:0007669"/>
    <property type="project" value="UniProtKB-ARBA"/>
</dbReference>
<gene>
    <name evidence="1" type="ORF">SAMN05216199_0289</name>
</gene>
<dbReference type="Proteomes" id="UP000199019">
    <property type="component" value="Unassembled WGS sequence"/>
</dbReference>
<name>A0A1H9XSQ8_9MICO</name>
<dbReference type="InterPro" id="IPR050583">
    <property type="entry name" value="Mycobacterial_A85_antigen"/>
</dbReference>
<dbReference type="SUPFAM" id="SSF53474">
    <property type="entry name" value="alpha/beta-Hydrolases"/>
    <property type="match status" value="1"/>
</dbReference>
<dbReference type="SUPFAM" id="SSF81296">
    <property type="entry name" value="E set domains"/>
    <property type="match status" value="1"/>
</dbReference>
<keyword evidence="2" id="KW-1185">Reference proteome</keyword>
<dbReference type="Gene3D" id="2.60.40.10">
    <property type="entry name" value="Immunoglobulins"/>
    <property type="match status" value="1"/>
</dbReference>
<dbReference type="PANTHER" id="PTHR48098">
    <property type="entry name" value="ENTEROCHELIN ESTERASE-RELATED"/>
    <property type="match status" value="1"/>
</dbReference>
<dbReference type="InterPro" id="IPR014756">
    <property type="entry name" value="Ig_E-set"/>
</dbReference>
<dbReference type="Pfam" id="PF00756">
    <property type="entry name" value="Esterase"/>
    <property type="match status" value="1"/>
</dbReference>
<dbReference type="STRING" id="587636.SAMN05216199_0289"/>
<dbReference type="AlphaFoldDB" id="A0A1H9XSQ8"/>
<sequence length="382" mass="43285">MSERRMAINRLRDRLPVDAAAVDRFVARHGSPIVEGERATFLFRGEADGVSVRHRVVGLPDPLEMRRVEGTDLWATSMVLPEGSRVEYQLETRHGEHHERFNDPLNPRVAHSPMGSSSVCAAVGYAMPEWVHHDPEARPGELHEEVVRSKALRREQPVHVYLPARFHPAMRYPLLVVHDGTDYLNFAAMKTVLDNLIHRLDVAPLVVAFVPPRDRLKEYPNHAPHARFIARELVPLLTDRLPLLDAPEGRCLMGSSFGGIASLSTAVRYPGMFGSLLLESASLVFTDIGFEHGGGPYFDPVVKFVNRYRARPTRPVERVFMSCGTYEPLITPNRSMVPVFRAAGMTVNYTEARDGHNWENWRDRLREGLSWVFPGPQKYVYE</sequence>
<dbReference type="InterPro" id="IPR000801">
    <property type="entry name" value="Esterase-like"/>
</dbReference>
<dbReference type="Gene3D" id="3.40.50.1820">
    <property type="entry name" value="alpha/beta hydrolase"/>
    <property type="match status" value="1"/>
</dbReference>
<evidence type="ECO:0000313" key="2">
    <source>
        <dbReference type="Proteomes" id="UP000199019"/>
    </source>
</evidence>
<accession>A0A1H9XSQ8</accession>
<dbReference type="InterPro" id="IPR013783">
    <property type="entry name" value="Ig-like_fold"/>
</dbReference>
<evidence type="ECO:0000313" key="1">
    <source>
        <dbReference type="EMBL" id="SES49181.1"/>
    </source>
</evidence>